<dbReference type="SUPFAM" id="SSF160424">
    <property type="entry name" value="BH3703-like"/>
    <property type="match status" value="1"/>
</dbReference>
<dbReference type="RefSeq" id="WP_133362809.1">
    <property type="nucleotide sequence ID" value="NZ_CP037940.1"/>
</dbReference>
<dbReference type="KEGG" id="wei:EQG49_04265"/>
<gene>
    <name evidence="1" type="ORF">EQG49_04265</name>
</gene>
<proteinExistence type="predicted"/>
<accession>A0A4P6YSU9</accession>
<keyword evidence="2" id="KW-1185">Reference proteome</keyword>
<dbReference type="EMBL" id="CP037940">
    <property type="protein sequence ID" value="QBO35730.1"/>
    <property type="molecule type" value="Genomic_DNA"/>
</dbReference>
<name>A0A4P6YSU9_9LACO</name>
<protein>
    <submittedName>
        <fullName evidence="1">DUF600 family protein</fullName>
    </submittedName>
</protein>
<dbReference type="InterPro" id="IPR036170">
    <property type="entry name" value="YezG-like_sf"/>
</dbReference>
<dbReference type="OrthoDB" id="1633905at2"/>
<dbReference type="InterPro" id="IPR006728">
    <property type="entry name" value="YezG-like"/>
</dbReference>
<reference evidence="2" key="1">
    <citation type="submission" date="2019-03" db="EMBL/GenBank/DDBJ databases">
        <title>Weissella sp. 26KH-42 Genome sequencing.</title>
        <authorList>
            <person name="Heo J."/>
            <person name="Kim S.-J."/>
            <person name="Kim J.-S."/>
            <person name="Hong S.-B."/>
            <person name="Kwon S.-W."/>
        </authorList>
    </citation>
    <scope>NUCLEOTIDE SEQUENCE [LARGE SCALE GENOMIC DNA]</scope>
    <source>
        <strain evidence="2">26KH-42</strain>
    </source>
</reference>
<evidence type="ECO:0000313" key="1">
    <source>
        <dbReference type="EMBL" id="QBO35730.1"/>
    </source>
</evidence>
<sequence>MVLKNEDVNKLGQQIIDMIPTEWSYIYFLSEVEVGKSSISAEFYFQDAKTKEFVLSHDIPEKYSVSEDIYDSLLDELYDLVLKIYDTDLNLNGEIWDQLLMEINPKLQFKINFSYHALEGPESQVERRIFWAYDTIGLVPKDGSFGYKELQEHLAEKNKNDIDIEKNVTEPLEDKNQHSPKKKKFFGLF</sequence>
<evidence type="ECO:0000313" key="2">
    <source>
        <dbReference type="Proteomes" id="UP000292886"/>
    </source>
</evidence>
<dbReference type="Proteomes" id="UP000292886">
    <property type="component" value="Chromosome"/>
</dbReference>
<dbReference type="Pfam" id="PF04634">
    <property type="entry name" value="YezG-like"/>
    <property type="match status" value="1"/>
</dbReference>
<dbReference type="Gene3D" id="3.30.500.20">
    <property type="entry name" value="BH3703-like domains"/>
    <property type="match status" value="1"/>
</dbReference>
<organism evidence="1 2">
    <name type="scientific">Periweissella cryptocerci</name>
    <dbReference type="NCBI Taxonomy" id="2506420"/>
    <lineage>
        <taxon>Bacteria</taxon>
        <taxon>Bacillati</taxon>
        <taxon>Bacillota</taxon>
        <taxon>Bacilli</taxon>
        <taxon>Lactobacillales</taxon>
        <taxon>Lactobacillaceae</taxon>
        <taxon>Periweissella</taxon>
    </lineage>
</organism>
<dbReference type="AlphaFoldDB" id="A0A4P6YSU9"/>